<feature type="domain" description="Right handed beta helix" evidence="1">
    <location>
        <begin position="235"/>
        <end position="351"/>
    </location>
</feature>
<evidence type="ECO:0000313" key="3">
    <source>
        <dbReference type="Proteomes" id="UP000297031"/>
    </source>
</evidence>
<dbReference type="Proteomes" id="UP000297031">
    <property type="component" value="Chromosome"/>
</dbReference>
<dbReference type="KEGG" id="mgod:E7746_13825"/>
<keyword evidence="3" id="KW-1185">Reference proteome</keyword>
<reference evidence="2 3" key="1">
    <citation type="submission" date="2019-02" db="EMBL/GenBank/DDBJ databases">
        <title>Isolation and identification of novel species under the genus Muribaculum.</title>
        <authorList>
            <person name="Miyake S."/>
            <person name="Ding Y."/>
            <person name="Low A."/>
            <person name="Soh M."/>
            <person name="Seedorf H."/>
        </authorList>
    </citation>
    <scope>NUCLEOTIDE SEQUENCE [LARGE SCALE GENOMIC DNA]</scope>
    <source>
        <strain evidence="2 3">TLL-A4</strain>
    </source>
</reference>
<dbReference type="InterPro" id="IPR011050">
    <property type="entry name" value="Pectin_lyase_fold/virulence"/>
</dbReference>
<protein>
    <recommendedName>
        <fullName evidence="1">Right handed beta helix domain-containing protein</fullName>
    </recommendedName>
</protein>
<dbReference type="AlphaFoldDB" id="A0A4V1D1Z0"/>
<sequence length="444" mass="47354">MINRFLNIFLIIVLLAVASGCIEDGFTDDSSARPEFSVDTLNLGLAFSGEITSVHSFRVYNRHDRNLLISRIALRDGNEAYRLNVDGVAGKEFADVAIRPHDSIYVFVDAQFPPVGHDGKLTVKSLLDFEVNGGRSTVVLSAECIDVTVVPASVLSADALWSGAYHVMGDVTVASGVTLNLAEGTTLYFHDKASLNVEGAVVADGTPEKPVVMCGDRNGTMVGRIPYDIVPGQWSGVTFAGTGSRLSHTVVRNTSSGIAVTGGEISMLNCVVRNSRESVISVTDAEVKAVGCEFADAPGGVVTLDGRARLTMNHCTVANSYLFAPVTGALLELKDDGVSCHITNSIIYGNGPMMNTKSPDSGDITLRRCLVGADGSDDDTFIDMIWNSDPMFITDTDRYIFDYRVGPGSPAEGAADASLTLPEAVRDFYGRERGSTSDLGAYQH</sequence>
<dbReference type="PROSITE" id="PS51257">
    <property type="entry name" value="PROKAR_LIPOPROTEIN"/>
    <property type="match status" value="1"/>
</dbReference>
<name>A0A4V1D1Z0_9BACT</name>
<organism evidence="2 3">
    <name type="scientific">Muribaculum gordoncarteri</name>
    <dbReference type="NCBI Taxonomy" id="2530390"/>
    <lineage>
        <taxon>Bacteria</taxon>
        <taxon>Pseudomonadati</taxon>
        <taxon>Bacteroidota</taxon>
        <taxon>Bacteroidia</taxon>
        <taxon>Bacteroidales</taxon>
        <taxon>Muribaculaceae</taxon>
        <taxon>Muribaculum</taxon>
    </lineage>
</organism>
<accession>A0A4V1D1Z0</accession>
<proteinExistence type="predicted"/>
<evidence type="ECO:0000313" key="2">
    <source>
        <dbReference type="EMBL" id="QCD36878.1"/>
    </source>
</evidence>
<evidence type="ECO:0000259" key="1">
    <source>
        <dbReference type="Pfam" id="PF13229"/>
    </source>
</evidence>
<dbReference type="Gene3D" id="2.160.20.10">
    <property type="entry name" value="Single-stranded right-handed beta-helix, Pectin lyase-like"/>
    <property type="match status" value="1"/>
</dbReference>
<dbReference type="InterPro" id="IPR039448">
    <property type="entry name" value="Beta_helix"/>
</dbReference>
<dbReference type="Pfam" id="PF13229">
    <property type="entry name" value="Beta_helix"/>
    <property type="match status" value="1"/>
</dbReference>
<dbReference type="OrthoDB" id="1111178at2"/>
<dbReference type="RefSeq" id="WP_136411187.1">
    <property type="nucleotide sequence ID" value="NZ_CP039393.1"/>
</dbReference>
<dbReference type="InterPro" id="IPR012334">
    <property type="entry name" value="Pectin_lyas_fold"/>
</dbReference>
<dbReference type="EMBL" id="CP039393">
    <property type="protein sequence ID" value="QCD36878.1"/>
    <property type="molecule type" value="Genomic_DNA"/>
</dbReference>
<gene>
    <name evidence="2" type="ORF">E7746_13825</name>
</gene>
<dbReference type="SUPFAM" id="SSF51126">
    <property type="entry name" value="Pectin lyase-like"/>
    <property type="match status" value="1"/>
</dbReference>